<feature type="region of interest" description="Disordered" evidence="1">
    <location>
        <begin position="1"/>
        <end position="32"/>
    </location>
</feature>
<keyword evidence="4" id="KW-1185">Reference proteome</keyword>
<gene>
    <name evidence="3" type="ORF">SAMN05216270_11499</name>
</gene>
<evidence type="ECO:0000313" key="3">
    <source>
        <dbReference type="EMBL" id="SDE17253.1"/>
    </source>
</evidence>
<keyword evidence="2" id="KW-0812">Transmembrane</keyword>
<feature type="region of interest" description="Disordered" evidence="1">
    <location>
        <begin position="55"/>
        <end position="81"/>
    </location>
</feature>
<proteinExistence type="predicted"/>
<evidence type="ECO:0000256" key="2">
    <source>
        <dbReference type="SAM" id="Phobius"/>
    </source>
</evidence>
<reference evidence="4" key="1">
    <citation type="submission" date="2016-10" db="EMBL/GenBank/DDBJ databases">
        <authorList>
            <person name="Varghese N."/>
            <person name="Submissions S."/>
        </authorList>
    </citation>
    <scope>NUCLEOTIDE SEQUENCE [LARGE SCALE GENOMIC DNA]</scope>
    <source>
        <strain evidence="4">CGMCC 4.3516</strain>
    </source>
</reference>
<keyword evidence="2" id="KW-0472">Membrane</keyword>
<evidence type="ECO:0000256" key="1">
    <source>
        <dbReference type="SAM" id="MobiDB-lite"/>
    </source>
</evidence>
<evidence type="ECO:0000313" key="4">
    <source>
        <dbReference type="Proteomes" id="UP000198949"/>
    </source>
</evidence>
<feature type="transmembrane region" description="Helical" evidence="2">
    <location>
        <begin position="407"/>
        <end position="427"/>
    </location>
</feature>
<dbReference type="STRING" id="58114.SAMN05216270_11499"/>
<sequence length="439" mass="45783">MNRSPRPFRAGDPGLSPRTPATTRPKTRRAARRLAAALGAAALGLGAFALPAAAQSPADDTEVQTPDDPSTGGTGLDADVPEGPFLYNEATYEAEHGDIVGARPDYLQSEPLPAGTKALVVAVTGGGRVGYAAPHAFYDNCVNTYPEVACVVTDFADLPGTVFRFADPVNFGIDDLAPGPVSICTCGFTVEALDAAQLEARYGDLAWDPGSENLFALEVEDAPDDLVFTDAFGRIDIRTTENPYDLRVEDVAIAGAEGDRVTVATLPANVGSGSAIPFFDGPGSYALIGDLPEGVELYRLDSDTGNVGELFCLDEEDWAVHLPEDVETGDLDFACFFQFLAMGDELPFTFTVDLENPDWNDVGRLEILALGDADYPGELDAGLGNNTADITLDGNGSGRLPATGASLGRVVGGAAAVLAAGVSMSVLTRRRKATAGSGE</sequence>
<dbReference type="RefSeq" id="WP_091039372.1">
    <property type="nucleotide sequence ID" value="NZ_FNAD01000014.1"/>
</dbReference>
<protein>
    <recommendedName>
        <fullName evidence="5">LPXTG-motif cell wall anchor domain-containing protein</fullName>
    </recommendedName>
</protein>
<name>A0A1G7AR16_9ACTN</name>
<dbReference type="AlphaFoldDB" id="A0A1G7AR16"/>
<organism evidence="3 4">
    <name type="scientific">Glycomyces harbinensis</name>
    <dbReference type="NCBI Taxonomy" id="58114"/>
    <lineage>
        <taxon>Bacteria</taxon>
        <taxon>Bacillati</taxon>
        <taxon>Actinomycetota</taxon>
        <taxon>Actinomycetes</taxon>
        <taxon>Glycomycetales</taxon>
        <taxon>Glycomycetaceae</taxon>
        <taxon>Glycomyces</taxon>
    </lineage>
</organism>
<dbReference type="PROSITE" id="PS51318">
    <property type="entry name" value="TAT"/>
    <property type="match status" value="1"/>
</dbReference>
<evidence type="ECO:0008006" key="5">
    <source>
        <dbReference type="Google" id="ProtNLM"/>
    </source>
</evidence>
<dbReference type="Proteomes" id="UP000198949">
    <property type="component" value="Unassembled WGS sequence"/>
</dbReference>
<keyword evidence="2" id="KW-1133">Transmembrane helix</keyword>
<accession>A0A1G7AR16</accession>
<dbReference type="EMBL" id="FNAD01000014">
    <property type="protein sequence ID" value="SDE17253.1"/>
    <property type="molecule type" value="Genomic_DNA"/>
</dbReference>
<dbReference type="InterPro" id="IPR006311">
    <property type="entry name" value="TAT_signal"/>
</dbReference>